<gene>
    <name evidence="3" type="ORF">ISU02_04025</name>
</gene>
<keyword evidence="1" id="KW-0238">DNA-binding</keyword>
<comment type="caution">
    <text evidence="3">The sequence shown here is derived from an EMBL/GenBank/DDBJ whole genome shotgun (WGS) entry which is preliminary data.</text>
</comment>
<dbReference type="InterPro" id="IPR001387">
    <property type="entry name" value="Cro/C1-type_HTH"/>
</dbReference>
<evidence type="ECO:0000256" key="1">
    <source>
        <dbReference type="ARBA" id="ARBA00023125"/>
    </source>
</evidence>
<reference evidence="3 4" key="1">
    <citation type="submission" date="2020-11" db="EMBL/GenBank/DDBJ databases">
        <title>Fusibacter basophilias sp. nov.</title>
        <authorList>
            <person name="Qiu D."/>
        </authorList>
    </citation>
    <scope>NUCLEOTIDE SEQUENCE [LARGE SCALE GENOMIC DNA]</scope>
    <source>
        <strain evidence="3 4">Q10-2</strain>
    </source>
</reference>
<evidence type="ECO:0000313" key="4">
    <source>
        <dbReference type="Proteomes" id="UP000614200"/>
    </source>
</evidence>
<dbReference type="Gene3D" id="1.10.260.40">
    <property type="entry name" value="lambda repressor-like DNA-binding domains"/>
    <property type="match status" value="1"/>
</dbReference>
<evidence type="ECO:0000259" key="2">
    <source>
        <dbReference type="PROSITE" id="PS50943"/>
    </source>
</evidence>
<proteinExistence type="predicted"/>
<dbReference type="Proteomes" id="UP000614200">
    <property type="component" value="Unassembled WGS sequence"/>
</dbReference>
<name>A0ABR9ZQK6_9FIRM</name>
<accession>A0ABR9ZQK6</accession>
<evidence type="ECO:0000313" key="3">
    <source>
        <dbReference type="EMBL" id="MBF4692266.1"/>
    </source>
</evidence>
<dbReference type="PANTHER" id="PTHR46797:SF1">
    <property type="entry name" value="METHYLPHOSPHONATE SYNTHASE"/>
    <property type="match status" value="1"/>
</dbReference>
<dbReference type="PANTHER" id="PTHR46797">
    <property type="entry name" value="HTH-TYPE TRANSCRIPTIONAL REGULATOR"/>
    <property type="match status" value="1"/>
</dbReference>
<dbReference type="SMART" id="SM00530">
    <property type="entry name" value="HTH_XRE"/>
    <property type="match status" value="1"/>
</dbReference>
<dbReference type="PROSITE" id="PS50943">
    <property type="entry name" value="HTH_CROC1"/>
    <property type="match status" value="1"/>
</dbReference>
<organism evidence="3 4">
    <name type="scientific">Fusibacter ferrireducens</name>
    <dbReference type="NCBI Taxonomy" id="2785058"/>
    <lineage>
        <taxon>Bacteria</taxon>
        <taxon>Bacillati</taxon>
        <taxon>Bacillota</taxon>
        <taxon>Clostridia</taxon>
        <taxon>Eubacteriales</taxon>
        <taxon>Eubacteriales Family XII. Incertae Sedis</taxon>
        <taxon>Fusibacter</taxon>
    </lineage>
</organism>
<dbReference type="Pfam" id="PF01381">
    <property type="entry name" value="HTH_3"/>
    <property type="match status" value="1"/>
</dbReference>
<dbReference type="EMBL" id="JADKNH010000002">
    <property type="protein sequence ID" value="MBF4692266.1"/>
    <property type="molecule type" value="Genomic_DNA"/>
</dbReference>
<dbReference type="InterPro" id="IPR050807">
    <property type="entry name" value="TransReg_Diox_bact_type"/>
</dbReference>
<dbReference type="RefSeq" id="WP_194700505.1">
    <property type="nucleotide sequence ID" value="NZ_JADKNH010000002.1"/>
</dbReference>
<dbReference type="CDD" id="cd00093">
    <property type="entry name" value="HTH_XRE"/>
    <property type="match status" value="1"/>
</dbReference>
<protein>
    <submittedName>
        <fullName evidence="3">Helix-turn-helix transcriptional regulator</fullName>
    </submittedName>
</protein>
<sequence length="238" mass="27349">MSDYLIELGAILRNARKFRGLTIQQLADKIQKSKSTLSKYERGEIAIDILTINDISQALKISIDELLPSSNKFEIHDPSTIIVNAPSFFKGNTSFYSYYYDGRNKSIICSNILVKKNNESDSTHIQMYMNIKDLSFPQACENTYNGLMTHYDMITRIDLINCDTPIEKASIAILSPFAENDFRWGLWSGISTRPVMPASIKMLFTKLPQKIDSDLKKKLIITQEDYKQIKHYNMFTVF</sequence>
<dbReference type="SUPFAM" id="SSF47413">
    <property type="entry name" value="lambda repressor-like DNA-binding domains"/>
    <property type="match status" value="1"/>
</dbReference>
<keyword evidence="4" id="KW-1185">Reference proteome</keyword>
<feature type="domain" description="HTH cro/C1-type" evidence="2">
    <location>
        <begin position="12"/>
        <end position="66"/>
    </location>
</feature>
<dbReference type="InterPro" id="IPR010982">
    <property type="entry name" value="Lambda_DNA-bd_dom_sf"/>
</dbReference>